<evidence type="ECO:0000259" key="2">
    <source>
        <dbReference type="Pfam" id="PF01051"/>
    </source>
</evidence>
<gene>
    <name evidence="3" type="ORF">F7731_22075</name>
</gene>
<dbReference type="OrthoDB" id="9765378at2"/>
<dbReference type="InterPro" id="IPR036390">
    <property type="entry name" value="WH_DNA-bd_sf"/>
</dbReference>
<dbReference type="GO" id="GO:0003887">
    <property type="term" value="F:DNA-directed DNA polymerase activity"/>
    <property type="evidence" value="ECO:0007669"/>
    <property type="project" value="InterPro"/>
</dbReference>
<evidence type="ECO:0000256" key="1">
    <source>
        <dbReference type="ARBA" id="ARBA00038283"/>
    </source>
</evidence>
<dbReference type="SUPFAM" id="SSF46785">
    <property type="entry name" value="Winged helix' DNA-binding domain"/>
    <property type="match status" value="2"/>
</dbReference>
<evidence type="ECO:0000313" key="4">
    <source>
        <dbReference type="Proteomes" id="UP000481030"/>
    </source>
</evidence>
<organism evidence="3 4">
    <name type="scientific">Cytobacillus depressus</name>
    <dbReference type="NCBI Taxonomy" id="1602942"/>
    <lineage>
        <taxon>Bacteria</taxon>
        <taxon>Bacillati</taxon>
        <taxon>Bacillota</taxon>
        <taxon>Bacilli</taxon>
        <taxon>Bacillales</taxon>
        <taxon>Bacillaceae</taxon>
        <taxon>Cytobacillus</taxon>
    </lineage>
</organism>
<feature type="domain" description="Initiator Rep protein WH1" evidence="2">
    <location>
        <begin position="15"/>
        <end position="156"/>
    </location>
</feature>
<name>A0A6L3V0L6_9BACI</name>
<comment type="similarity">
    <text evidence="1">Belongs to the initiator RepB protein family.</text>
</comment>
<dbReference type="RefSeq" id="WP_151536954.1">
    <property type="nucleotide sequence ID" value="NZ_WBOS01000018.1"/>
</dbReference>
<reference evidence="3 4" key="1">
    <citation type="journal article" date="2016" name="Antonie Van Leeuwenhoek">
        <title>Bacillus depressus sp. nov., isolated from soil of a sunflower field.</title>
        <authorList>
            <person name="Wei X."/>
            <person name="Xin D."/>
            <person name="Xin Y."/>
            <person name="Zhang H."/>
            <person name="Wang T."/>
            <person name="Zhang J."/>
        </authorList>
    </citation>
    <scope>NUCLEOTIDE SEQUENCE [LARGE SCALE GENOMIC DNA]</scope>
    <source>
        <strain evidence="3 4">BZ1</strain>
    </source>
</reference>
<dbReference type="AlphaFoldDB" id="A0A6L3V0L6"/>
<proteinExistence type="inferred from homology"/>
<keyword evidence="4" id="KW-1185">Reference proteome</keyword>
<dbReference type="Gene3D" id="1.10.10.10">
    <property type="entry name" value="Winged helix-like DNA-binding domain superfamily/Winged helix DNA-binding domain"/>
    <property type="match status" value="2"/>
</dbReference>
<dbReference type="InterPro" id="IPR036388">
    <property type="entry name" value="WH-like_DNA-bd_sf"/>
</dbReference>
<dbReference type="GO" id="GO:0006270">
    <property type="term" value="P:DNA replication initiation"/>
    <property type="evidence" value="ECO:0007669"/>
    <property type="project" value="InterPro"/>
</dbReference>
<dbReference type="Pfam" id="PF21205">
    <property type="entry name" value="Rep3_C"/>
    <property type="match status" value="1"/>
</dbReference>
<evidence type="ECO:0000313" key="3">
    <source>
        <dbReference type="EMBL" id="KAB2329536.1"/>
    </source>
</evidence>
<accession>A0A6L3V0L6</accession>
<dbReference type="InterPro" id="IPR000525">
    <property type="entry name" value="Initiator_Rep_WH1"/>
</dbReference>
<dbReference type="EMBL" id="WBOS01000018">
    <property type="protein sequence ID" value="KAB2329536.1"/>
    <property type="molecule type" value="Genomic_DNA"/>
</dbReference>
<protein>
    <submittedName>
        <fullName evidence="3">Replication initiation protein</fullName>
    </submittedName>
</protein>
<dbReference type="Pfam" id="PF01051">
    <property type="entry name" value="Rep3_N"/>
    <property type="match status" value="1"/>
</dbReference>
<comment type="caution">
    <text evidence="3">The sequence shown here is derived from an EMBL/GenBank/DDBJ whole genome shotgun (WGS) entry which is preliminary data.</text>
</comment>
<dbReference type="Proteomes" id="UP000481030">
    <property type="component" value="Unassembled WGS sequence"/>
</dbReference>
<sequence length="415" mass="48265">MYTAELVEASTSNLVTKSNLLIEANYKLGVVEQKIILCLASNIQTSDSDFKTYTLPIKQFTNLLGLKGKPKYTELKQITKNLMQKVFEVRIDKKLIQVSWISYVAYNESEGTVDLRFDPFLRPYLLELKREFTSYRLENVVKLKSSYAIRIYELLKQYEKIQERTISIIKLREMLGAEDIYPAYGNFKQRVLLPAQKELKKKTDISFQIEEIKVGRRVEKVKFIIHPEKKKKTDQQLSLFESQLEEFQLPNSFSERVKKLGLQLGIQLSNEIIQSWEKFGEENVLLLMEKMQERTDIANPIGYITTVLNASHAKSQVASTSEDQMFLPYLISYFRKSKESYPNWFIVDKAIEELQSQFQLEPDEANSAFQKIKSELFEILGVAEHSSEQLSKEAASQKKMELKEILAQLKKSQEK</sequence>